<protein>
    <submittedName>
        <fullName evidence="1">Uncharacterized protein</fullName>
    </submittedName>
</protein>
<evidence type="ECO:0000313" key="1">
    <source>
        <dbReference type="EnsemblMetazoa" id="tetur05g04290.1"/>
    </source>
</evidence>
<dbReference type="EnsemblMetazoa" id="tetur05g04290.1">
    <property type="protein sequence ID" value="tetur05g04290.1"/>
    <property type="gene ID" value="tetur05g04290"/>
</dbReference>
<dbReference type="Proteomes" id="UP000015104">
    <property type="component" value="Unassembled WGS sequence"/>
</dbReference>
<reference evidence="2" key="1">
    <citation type="submission" date="2011-08" db="EMBL/GenBank/DDBJ databases">
        <authorList>
            <person name="Rombauts S."/>
        </authorList>
    </citation>
    <scope>NUCLEOTIDE SEQUENCE</scope>
    <source>
        <strain evidence="2">London</strain>
    </source>
</reference>
<evidence type="ECO:0000313" key="2">
    <source>
        <dbReference type="Proteomes" id="UP000015104"/>
    </source>
</evidence>
<dbReference type="EMBL" id="CAEY01001581">
    <property type="status" value="NOT_ANNOTATED_CDS"/>
    <property type="molecule type" value="Genomic_DNA"/>
</dbReference>
<dbReference type="AlphaFoldDB" id="T1K4X9"/>
<proteinExistence type="predicted"/>
<dbReference type="HOGENOM" id="CLU_2963778_0_0_1"/>
<sequence>MAQSQNYLKIQDCLLSKRLQRSTEYFYGHCCTTIDYYRSQYCRISRQFLKKTGQCMKNK</sequence>
<reference evidence="1" key="2">
    <citation type="submission" date="2015-06" db="UniProtKB">
        <authorList>
            <consortium name="EnsemblMetazoa"/>
        </authorList>
    </citation>
    <scope>IDENTIFICATION</scope>
</reference>
<keyword evidence="2" id="KW-1185">Reference proteome</keyword>
<accession>T1K4X9</accession>
<organism evidence="1 2">
    <name type="scientific">Tetranychus urticae</name>
    <name type="common">Two-spotted spider mite</name>
    <dbReference type="NCBI Taxonomy" id="32264"/>
    <lineage>
        <taxon>Eukaryota</taxon>
        <taxon>Metazoa</taxon>
        <taxon>Ecdysozoa</taxon>
        <taxon>Arthropoda</taxon>
        <taxon>Chelicerata</taxon>
        <taxon>Arachnida</taxon>
        <taxon>Acari</taxon>
        <taxon>Acariformes</taxon>
        <taxon>Trombidiformes</taxon>
        <taxon>Prostigmata</taxon>
        <taxon>Eleutherengona</taxon>
        <taxon>Raphignathae</taxon>
        <taxon>Tetranychoidea</taxon>
        <taxon>Tetranychidae</taxon>
        <taxon>Tetranychus</taxon>
    </lineage>
</organism>
<name>T1K4X9_TETUR</name>